<protein>
    <submittedName>
        <fullName evidence="1">Uncharacterized protein</fullName>
    </submittedName>
</protein>
<evidence type="ECO:0000313" key="1">
    <source>
        <dbReference type="EMBL" id="KAI4469675.1"/>
    </source>
</evidence>
<sequence length="378" mass="43790">MYTQTQPRELVMAGPYAQFLIVELLRREDQRENIRNLRIERRILRDTSDPFSLNEIEFIANFRLNKEAARNLINELIPYTVHSIKNIPLSIAVFCTLSFLGHGSYQRNVGNSMFIALSQPSVSRCIKKITLAIATNLMRQWIRLPQTNEQRAQYRHAFQRKYRMPNILGAVDGTHVGIVKPQENENTYVNRKGYHSINVQIICDSTLKIINVVARYPGSSHDSFVWRYSRVAHVMKANYENGDHISKLIGDSGYPCLPWLLVPLRNPNTPAQVRFNNTFKTTRSCVECCIGILKGRFRCLLKDRILHYTPGNASRIVMACAILHNIVIHYKTNDNVQPHWDDIDLQPIHHLVPEHGDLHYRNLGQLARNQYIENNFHI</sequence>
<evidence type="ECO:0000313" key="2">
    <source>
        <dbReference type="Proteomes" id="UP001056778"/>
    </source>
</evidence>
<reference evidence="1" key="1">
    <citation type="submission" date="2022-04" db="EMBL/GenBank/DDBJ databases">
        <title>Chromosome-scale genome assembly of Holotrichia oblita Faldermann.</title>
        <authorList>
            <person name="Rongchong L."/>
        </authorList>
    </citation>
    <scope>NUCLEOTIDE SEQUENCE</scope>
    <source>
        <strain evidence="1">81SQS9</strain>
    </source>
</reference>
<name>A0ACB9TSP3_HOLOL</name>
<keyword evidence="2" id="KW-1185">Reference proteome</keyword>
<dbReference type="EMBL" id="CM043015">
    <property type="protein sequence ID" value="KAI4469675.1"/>
    <property type="molecule type" value="Genomic_DNA"/>
</dbReference>
<organism evidence="1 2">
    <name type="scientific">Holotrichia oblita</name>
    <name type="common">Chafer beetle</name>
    <dbReference type="NCBI Taxonomy" id="644536"/>
    <lineage>
        <taxon>Eukaryota</taxon>
        <taxon>Metazoa</taxon>
        <taxon>Ecdysozoa</taxon>
        <taxon>Arthropoda</taxon>
        <taxon>Hexapoda</taxon>
        <taxon>Insecta</taxon>
        <taxon>Pterygota</taxon>
        <taxon>Neoptera</taxon>
        <taxon>Endopterygota</taxon>
        <taxon>Coleoptera</taxon>
        <taxon>Polyphaga</taxon>
        <taxon>Scarabaeiformia</taxon>
        <taxon>Scarabaeidae</taxon>
        <taxon>Melolonthinae</taxon>
        <taxon>Holotrichia</taxon>
    </lineage>
</organism>
<comment type="caution">
    <text evidence="1">The sequence shown here is derived from an EMBL/GenBank/DDBJ whole genome shotgun (WGS) entry which is preliminary data.</text>
</comment>
<gene>
    <name evidence="1" type="ORF">MML48_1g02985</name>
</gene>
<dbReference type="Proteomes" id="UP001056778">
    <property type="component" value="Chromosome 1"/>
</dbReference>
<proteinExistence type="predicted"/>
<accession>A0ACB9TSP3</accession>